<dbReference type="EMBL" id="JAXAVW010000009">
    <property type="protein sequence ID" value="MDX8031061.1"/>
    <property type="molecule type" value="Genomic_DNA"/>
</dbReference>
<dbReference type="RefSeq" id="WP_319966127.1">
    <property type="nucleotide sequence ID" value="NZ_JAXAVW010000009.1"/>
</dbReference>
<reference evidence="3 4" key="2">
    <citation type="submission" date="2023-11" db="EMBL/GenBank/DDBJ databases">
        <authorList>
            <person name="Lara A.C."/>
            <person name="Chronakova A."/>
        </authorList>
    </citation>
    <scope>NUCLEOTIDE SEQUENCE [LARGE SCALE GENOMIC DNA]</scope>
    <source>
        <strain evidence="3 4">BCCO 10_0856</strain>
    </source>
</reference>
<dbReference type="SUPFAM" id="SSF53300">
    <property type="entry name" value="vWA-like"/>
    <property type="match status" value="1"/>
</dbReference>
<evidence type="ECO:0000256" key="1">
    <source>
        <dbReference type="SAM" id="MobiDB-lite"/>
    </source>
</evidence>
<comment type="caution">
    <text evidence="3">The sequence shown here is derived from an EMBL/GenBank/DDBJ whole genome shotgun (WGS) entry which is preliminary data.</text>
</comment>
<name>A0ABU4SYT0_9PSEU</name>
<dbReference type="PROSITE" id="PS50234">
    <property type="entry name" value="VWFA"/>
    <property type="match status" value="1"/>
</dbReference>
<evidence type="ECO:0000313" key="3">
    <source>
        <dbReference type="EMBL" id="MDX8031061.1"/>
    </source>
</evidence>
<dbReference type="Pfam" id="PF13519">
    <property type="entry name" value="VWA_2"/>
    <property type="match status" value="1"/>
</dbReference>
<proteinExistence type="predicted"/>
<feature type="region of interest" description="Disordered" evidence="1">
    <location>
        <begin position="223"/>
        <end position="244"/>
    </location>
</feature>
<sequence length="244" mass="26395">MESEKAKILPFYVLIDVSASMSGRKLDEANQIMPQVVDALAEAPILADKVRFCVIDFGSDAQVRLPLCDVLDQHSSLPPLTIRGATSYAAAFRLLRSEIEINVKQLKADGYLVHRPAVFFISDGEPTDPEHEWRTAFQELTGYDKASGQGFSTYPNFVPCGVDQANPRTLATLIHPASGPKQMQMYLMEQGQNPADAIAAIAEILISSMLASGQSMAQGSSGMILPAKQDLPPGISAHSSDDFV</sequence>
<reference evidence="3 4" key="1">
    <citation type="submission" date="2023-11" db="EMBL/GenBank/DDBJ databases">
        <title>Lentzea sokolovensis, sp. nov., Lentzea kristufkii, sp. nov., and Lentzea miocenensis, sp. nov., rare actinobacteria from Sokolov Coal Basin, Miocene lacustrine sediment, Czech Republic.</title>
        <authorList>
            <person name="Lara A."/>
            <person name="Kotroba L."/>
            <person name="Nouioui I."/>
            <person name="Neumann-Schaal M."/>
            <person name="Mast Y."/>
            <person name="Chronakova A."/>
        </authorList>
    </citation>
    <scope>NUCLEOTIDE SEQUENCE [LARGE SCALE GENOMIC DNA]</scope>
    <source>
        <strain evidence="3 4">BCCO 10_0856</strain>
    </source>
</reference>
<dbReference type="InterPro" id="IPR036465">
    <property type="entry name" value="vWFA_dom_sf"/>
</dbReference>
<organism evidence="3 4">
    <name type="scientific">Lentzea miocenica</name>
    <dbReference type="NCBI Taxonomy" id="3095431"/>
    <lineage>
        <taxon>Bacteria</taxon>
        <taxon>Bacillati</taxon>
        <taxon>Actinomycetota</taxon>
        <taxon>Actinomycetes</taxon>
        <taxon>Pseudonocardiales</taxon>
        <taxon>Pseudonocardiaceae</taxon>
        <taxon>Lentzea</taxon>
    </lineage>
</organism>
<dbReference type="Gene3D" id="3.40.50.410">
    <property type="entry name" value="von Willebrand factor, type A domain"/>
    <property type="match status" value="1"/>
</dbReference>
<protein>
    <submittedName>
        <fullName evidence="3">VWA domain-containing protein</fullName>
    </submittedName>
</protein>
<dbReference type="Proteomes" id="UP001285521">
    <property type="component" value="Unassembled WGS sequence"/>
</dbReference>
<gene>
    <name evidence="3" type="ORF">SK803_12610</name>
</gene>
<evidence type="ECO:0000313" key="4">
    <source>
        <dbReference type="Proteomes" id="UP001285521"/>
    </source>
</evidence>
<dbReference type="InterPro" id="IPR002035">
    <property type="entry name" value="VWF_A"/>
</dbReference>
<feature type="domain" description="VWFA" evidence="2">
    <location>
        <begin position="10"/>
        <end position="209"/>
    </location>
</feature>
<evidence type="ECO:0000259" key="2">
    <source>
        <dbReference type="PROSITE" id="PS50234"/>
    </source>
</evidence>
<accession>A0ABU4SYT0</accession>
<keyword evidence="4" id="KW-1185">Reference proteome</keyword>